<dbReference type="Pfam" id="PF05050">
    <property type="entry name" value="Methyltransf_21"/>
    <property type="match status" value="1"/>
</dbReference>
<sequence>MFIKALQALKKEYRRIKNLVAPHPLFSSIDKFKLSKIKRDSNKQGFIYLKPKGWLHTIKIRKNFIDKEVVHYVLQDQYHLPPTLSKISANPVILDLGSNIGLTIAHMKQIYPTSKIIGYEMNKENYLLAKRNTKFYDNVMVVNTAVWIEDATVTYRNTANYDSYAILNDTEKKDADELIEVPSLKLSSIIKNHDLTHIDYLKMDIEGAEKAILESEDLSWMDKVGAMNIEMHLDRNNDLSEFLAIIENRGFTVWKDSKHWSSIFAVRNNL</sequence>
<dbReference type="OrthoDB" id="9812600at2"/>
<dbReference type="GO" id="GO:0008168">
    <property type="term" value="F:methyltransferase activity"/>
    <property type="evidence" value="ECO:0007669"/>
    <property type="project" value="UniProtKB-KW"/>
</dbReference>
<protein>
    <submittedName>
        <fullName evidence="2">Methyltransferase, FkbM family</fullName>
    </submittedName>
</protein>
<dbReference type="PANTHER" id="PTHR34203">
    <property type="entry name" value="METHYLTRANSFERASE, FKBM FAMILY PROTEIN"/>
    <property type="match status" value="1"/>
</dbReference>
<name>A0A1I2GDV5_9FLAO</name>
<evidence type="ECO:0000313" key="3">
    <source>
        <dbReference type="Proteomes" id="UP000198596"/>
    </source>
</evidence>
<dbReference type="PANTHER" id="PTHR34203:SF15">
    <property type="entry name" value="SLL1173 PROTEIN"/>
    <property type="match status" value="1"/>
</dbReference>
<keyword evidence="3" id="KW-1185">Reference proteome</keyword>
<accession>A0A1I2GDV5</accession>
<keyword evidence="2" id="KW-0808">Transferase</keyword>
<dbReference type="Gene3D" id="3.40.50.150">
    <property type="entry name" value="Vaccinia Virus protein VP39"/>
    <property type="match status" value="1"/>
</dbReference>
<organism evidence="2 3">
    <name type="scientific">Flavobacterium xueshanense</name>
    <dbReference type="NCBI Taxonomy" id="935223"/>
    <lineage>
        <taxon>Bacteria</taxon>
        <taxon>Pseudomonadati</taxon>
        <taxon>Bacteroidota</taxon>
        <taxon>Flavobacteriia</taxon>
        <taxon>Flavobacteriales</taxon>
        <taxon>Flavobacteriaceae</taxon>
        <taxon>Flavobacterium</taxon>
    </lineage>
</organism>
<gene>
    <name evidence="2" type="ORF">SAMN04488131_11023</name>
</gene>
<dbReference type="STRING" id="935223.SAMN04488131_11023"/>
<dbReference type="InterPro" id="IPR052514">
    <property type="entry name" value="SAM-dependent_MTase"/>
</dbReference>
<dbReference type="RefSeq" id="WP_091205751.1">
    <property type="nucleotide sequence ID" value="NZ_FONQ01000010.1"/>
</dbReference>
<evidence type="ECO:0000313" key="2">
    <source>
        <dbReference type="EMBL" id="SFF15682.1"/>
    </source>
</evidence>
<dbReference type="NCBIfam" id="TIGR01444">
    <property type="entry name" value="fkbM_fam"/>
    <property type="match status" value="1"/>
</dbReference>
<dbReference type="GO" id="GO:0032259">
    <property type="term" value="P:methylation"/>
    <property type="evidence" value="ECO:0007669"/>
    <property type="project" value="UniProtKB-KW"/>
</dbReference>
<feature type="domain" description="Methyltransferase FkbM" evidence="1">
    <location>
        <begin position="95"/>
        <end position="251"/>
    </location>
</feature>
<keyword evidence="2" id="KW-0489">Methyltransferase</keyword>
<reference evidence="3" key="1">
    <citation type="submission" date="2016-10" db="EMBL/GenBank/DDBJ databases">
        <authorList>
            <person name="Varghese N."/>
            <person name="Submissions S."/>
        </authorList>
    </citation>
    <scope>NUCLEOTIDE SEQUENCE [LARGE SCALE GENOMIC DNA]</scope>
    <source>
        <strain evidence="3">CGMCC 1.9227</strain>
    </source>
</reference>
<dbReference type="EMBL" id="FONQ01000010">
    <property type="protein sequence ID" value="SFF15682.1"/>
    <property type="molecule type" value="Genomic_DNA"/>
</dbReference>
<dbReference type="InterPro" id="IPR006342">
    <property type="entry name" value="FkbM_mtfrase"/>
</dbReference>
<dbReference type="SUPFAM" id="SSF53335">
    <property type="entry name" value="S-adenosyl-L-methionine-dependent methyltransferases"/>
    <property type="match status" value="1"/>
</dbReference>
<dbReference type="Proteomes" id="UP000198596">
    <property type="component" value="Unassembled WGS sequence"/>
</dbReference>
<proteinExistence type="predicted"/>
<dbReference type="InterPro" id="IPR029063">
    <property type="entry name" value="SAM-dependent_MTases_sf"/>
</dbReference>
<evidence type="ECO:0000259" key="1">
    <source>
        <dbReference type="Pfam" id="PF05050"/>
    </source>
</evidence>
<dbReference type="AlphaFoldDB" id="A0A1I2GDV5"/>